<accession>A0A8J3PIN9</accession>
<keyword evidence="2" id="KW-0963">Cytoplasm</keyword>
<evidence type="ECO:0000256" key="3">
    <source>
        <dbReference type="ARBA" id="ARBA00022670"/>
    </source>
</evidence>
<evidence type="ECO:0000313" key="7">
    <source>
        <dbReference type="EMBL" id="GIG18602.1"/>
    </source>
</evidence>
<dbReference type="Proteomes" id="UP000660339">
    <property type="component" value="Unassembled WGS sequence"/>
</dbReference>
<dbReference type="RefSeq" id="WP_166388280.1">
    <property type="nucleotide sequence ID" value="NZ_BAAATT010000004.1"/>
</dbReference>
<keyword evidence="4" id="KW-0378">Hydrolase</keyword>
<dbReference type="PANTHER" id="PTHR10381:SF70">
    <property type="entry name" value="ATP-DEPENDENT CLP PROTEASE PROTEOLYTIC SUBUNIT"/>
    <property type="match status" value="1"/>
</dbReference>
<keyword evidence="8" id="KW-1185">Reference proteome</keyword>
<dbReference type="GO" id="GO:0051117">
    <property type="term" value="F:ATPase binding"/>
    <property type="evidence" value="ECO:0007669"/>
    <property type="project" value="TreeGrafter"/>
</dbReference>
<dbReference type="EMBL" id="BONJ01000041">
    <property type="protein sequence ID" value="GIG18602.1"/>
    <property type="molecule type" value="Genomic_DNA"/>
</dbReference>
<evidence type="ECO:0000313" key="8">
    <source>
        <dbReference type="Proteomes" id="UP000660339"/>
    </source>
</evidence>
<keyword evidence="5" id="KW-0720">Serine protease</keyword>
<dbReference type="PRINTS" id="PR00127">
    <property type="entry name" value="CLPPROTEASEP"/>
</dbReference>
<dbReference type="Pfam" id="PF00574">
    <property type="entry name" value="CLP_protease"/>
    <property type="match status" value="1"/>
</dbReference>
<evidence type="ECO:0000256" key="5">
    <source>
        <dbReference type="ARBA" id="ARBA00022825"/>
    </source>
</evidence>
<dbReference type="GO" id="GO:0004252">
    <property type="term" value="F:serine-type endopeptidase activity"/>
    <property type="evidence" value="ECO:0007669"/>
    <property type="project" value="InterPro"/>
</dbReference>
<dbReference type="CDD" id="cd07016">
    <property type="entry name" value="S14_ClpP_1"/>
    <property type="match status" value="1"/>
</dbReference>
<dbReference type="PANTHER" id="PTHR10381">
    <property type="entry name" value="ATP-DEPENDENT CLP PROTEASE PROTEOLYTIC SUBUNIT"/>
    <property type="match status" value="1"/>
</dbReference>
<reference evidence="7" key="1">
    <citation type="submission" date="2021-01" db="EMBL/GenBank/DDBJ databases">
        <title>Whole genome shotgun sequence of Catellatospora methionotrophica NBRC 14553.</title>
        <authorList>
            <person name="Komaki H."/>
            <person name="Tamura T."/>
        </authorList>
    </citation>
    <scope>NUCLEOTIDE SEQUENCE</scope>
    <source>
        <strain evidence="7">NBRC 14553</strain>
    </source>
</reference>
<evidence type="ECO:0000256" key="4">
    <source>
        <dbReference type="ARBA" id="ARBA00022801"/>
    </source>
</evidence>
<proteinExistence type="inferred from homology"/>
<dbReference type="AlphaFoldDB" id="A0A8J3PIN9"/>
<dbReference type="InterPro" id="IPR029045">
    <property type="entry name" value="ClpP/crotonase-like_dom_sf"/>
</dbReference>
<gene>
    <name evidence="7" type="ORF">Cme02nite_69340</name>
</gene>
<comment type="similarity">
    <text evidence="1 6">Belongs to the peptidase S14 family.</text>
</comment>
<evidence type="ECO:0000256" key="1">
    <source>
        <dbReference type="ARBA" id="ARBA00007039"/>
    </source>
</evidence>
<dbReference type="GO" id="GO:0009368">
    <property type="term" value="C:endopeptidase Clp complex"/>
    <property type="evidence" value="ECO:0007669"/>
    <property type="project" value="TreeGrafter"/>
</dbReference>
<dbReference type="InterPro" id="IPR023562">
    <property type="entry name" value="ClpP/TepA"/>
</dbReference>
<organism evidence="7 8">
    <name type="scientific">Catellatospora methionotrophica</name>
    <dbReference type="NCBI Taxonomy" id="121620"/>
    <lineage>
        <taxon>Bacteria</taxon>
        <taxon>Bacillati</taxon>
        <taxon>Actinomycetota</taxon>
        <taxon>Actinomycetes</taxon>
        <taxon>Micromonosporales</taxon>
        <taxon>Micromonosporaceae</taxon>
        <taxon>Catellatospora</taxon>
    </lineage>
</organism>
<comment type="caution">
    <text evidence="7">The sequence shown here is derived from an EMBL/GenBank/DDBJ whole genome shotgun (WGS) entry which is preliminary data.</text>
</comment>
<sequence>MDLRQLSDRAARFRPINGAPSWSLRIVNATKGTRAKVYVYDVVGGWDLTADDFVQQMHALDVDDIDLHINSPGGYVFDGIAIYSALKNHRAKVTTHVDGLAASAASFIAMAGDEIVIEKPARMMIHDAMGVALGNAGDLREYADLLDETSDTIAAVYADRAGGKPSDWRAAMLANNRSGTWYTAHAAVDAGLADRVGNDTPTPEDRTSQLIRARARVLQKG</sequence>
<dbReference type="NCBIfam" id="NF045542">
    <property type="entry name" value="Clp_rel_HeadMat"/>
    <property type="match status" value="1"/>
</dbReference>
<evidence type="ECO:0000256" key="2">
    <source>
        <dbReference type="ARBA" id="ARBA00022490"/>
    </source>
</evidence>
<dbReference type="GO" id="GO:0004176">
    <property type="term" value="F:ATP-dependent peptidase activity"/>
    <property type="evidence" value="ECO:0007669"/>
    <property type="project" value="InterPro"/>
</dbReference>
<keyword evidence="3" id="KW-0645">Protease</keyword>
<name>A0A8J3PIN9_9ACTN</name>
<dbReference type="InterPro" id="IPR001907">
    <property type="entry name" value="ClpP"/>
</dbReference>
<protein>
    <recommendedName>
        <fullName evidence="6">ATP-dependent Clp protease proteolytic subunit</fullName>
    </recommendedName>
</protein>
<dbReference type="SUPFAM" id="SSF52096">
    <property type="entry name" value="ClpP/crotonase"/>
    <property type="match status" value="1"/>
</dbReference>
<dbReference type="Gene3D" id="3.90.226.10">
    <property type="entry name" value="2-enoyl-CoA Hydratase, Chain A, domain 1"/>
    <property type="match status" value="1"/>
</dbReference>
<evidence type="ECO:0000256" key="6">
    <source>
        <dbReference type="RuleBase" id="RU003567"/>
    </source>
</evidence>
<dbReference type="GO" id="GO:0006515">
    <property type="term" value="P:protein quality control for misfolded or incompletely synthesized proteins"/>
    <property type="evidence" value="ECO:0007669"/>
    <property type="project" value="TreeGrafter"/>
</dbReference>